<evidence type="ECO:0000259" key="7">
    <source>
        <dbReference type="PROSITE" id="PS50847"/>
    </source>
</evidence>
<dbReference type="PROSITE" id="PS50847">
    <property type="entry name" value="GRAM_POS_ANCHORING"/>
    <property type="match status" value="1"/>
</dbReference>
<evidence type="ECO:0000313" key="9">
    <source>
        <dbReference type="Proteomes" id="UP000294739"/>
    </source>
</evidence>
<evidence type="ECO:0000256" key="5">
    <source>
        <dbReference type="SAM" id="MobiDB-lite"/>
    </source>
</evidence>
<comment type="caution">
    <text evidence="8">The sequence shown here is derived from an EMBL/GenBank/DDBJ whole genome shotgun (WGS) entry which is preliminary data.</text>
</comment>
<name>A0A4R5CJD3_9ACTN</name>
<dbReference type="InterPro" id="IPR019931">
    <property type="entry name" value="LPXTG_anchor"/>
</dbReference>
<evidence type="ECO:0000256" key="3">
    <source>
        <dbReference type="ARBA" id="ARBA00022729"/>
    </source>
</evidence>
<evidence type="ECO:0000256" key="2">
    <source>
        <dbReference type="ARBA" id="ARBA00022525"/>
    </source>
</evidence>
<protein>
    <submittedName>
        <fullName evidence="8">LPXTG cell wall anchor domain-containing protein</fullName>
    </submittedName>
</protein>
<sequence length="181" mass="17548">MDGLDPAGETVTIRGEGFDLATGIYVVVCVNTGPGQQPTPCLGGADMEGSTGSSVWISSNPPSYGEGLAQPFEEVDGIGSFDVELTVAASDEFASGRTVSADCTITAAPGGSEDGGSEDGGDIDDGSEDGSGSDDGGAGAGGTGDGDLPDTGAGPGPLLAIGLALLAGGVAVPLLDRRRRA</sequence>
<gene>
    <name evidence="8" type="ORF">E1269_25825</name>
</gene>
<dbReference type="AlphaFoldDB" id="A0A4R5CJD3"/>
<feature type="compositionally biased region" description="Acidic residues" evidence="5">
    <location>
        <begin position="115"/>
        <end position="132"/>
    </location>
</feature>
<keyword evidence="4" id="KW-0572">Peptidoglycan-anchor</keyword>
<dbReference type="NCBIfam" id="TIGR01167">
    <property type="entry name" value="LPXTG_anchor"/>
    <property type="match status" value="1"/>
</dbReference>
<keyword evidence="6" id="KW-0812">Transmembrane</keyword>
<keyword evidence="9" id="KW-1185">Reference proteome</keyword>
<dbReference type="OrthoDB" id="4175021at2"/>
<feature type="compositionally biased region" description="Gly residues" evidence="5">
    <location>
        <begin position="133"/>
        <end position="145"/>
    </location>
</feature>
<organism evidence="8 9">
    <name type="scientific">Jiangella asiatica</name>
    <dbReference type="NCBI Taxonomy" id="2530372"/>
    <lineage>
        <taxon>Bacteria</taxon>
        <taxon>Bacillati</taxon>
        <taxon>Actinomycetota</taxon>
        <taxon>Actinomycetes</taxon>
        <taxon>Jiangellales</taxon>
        <taxon>Jiangellaceae</taxon>
        <taxon>Jiangella</taxon>
    </lineage>
</organism>
<reference evidence="8 9" key="1">
    <citation type="submission" date="2019-03" db="EMBL/GenBank/DDBJ databases">
        <title>Draft genome sequences of novel Actinobacteria.</title>
        <authorList>
            <person name="Sahin N."/>
            <person name="Ay H."/>
            <person name="Saygin H."/>
        </authorList>
    </citation>
    <scope>NUCLEOTIDE SEQUENCE [LARGE SCALE GENOMIC DNA]</scope>
    <source>
        <strain evidence="8 9">5K138</strain>
    </source>
</reference>
<dbReference type="EMBL" id="SMKZ01000051">
    <property type="protein sequence ID" value="TDE00342.1"/>
    <property type="molecule type" value="Genomic_DNA"/>
</dbReference>
<keyword evidence="6" id="KW-0472">Membrane</keyword>
<evidence type="ECO:0000256" key="6">
    <source>
        <dbReference type="SAM" id="Phobius"/>
    </source>
</evidence>
<dbReference type="InterPro" id="IPR027273">
    <property type="entry name" value="Neocarzinostatin-like"/>
</dbReference>
<evidence type="ECO:0000313" key="8">
    <source>
        <dbReference type="EMBL" id="TDE00342.1"/>
    </source>
</evidence>
<feature type="region of interest" description="Disordered" evidence="5">
    <location>
        <begin position="98"/>
        <end position="155"/>
    </location>
</feature>
<feature type="transmembrane region" description="Helical" evidence="6">
    <location>
        <begin position="158"/>
        <end position="175"/>
    </location>
</feature>
<dbReference type="Gene3D" id="2.60.40.230">
    <property type="entry name" value="Neocarzinostatin-like"/>
    <property type="match status" value="1"/>
</dbReference>
<dbReference type="InParanoid" id="A0A4R5CJD3"/>
<evidence type="ECO:0000256" key="4">
    <source>
        <dbReference type="ARBA" id="ARBA00023088"/>
    </source>
</evidence>
<keyword evidence="1" id="KW-0134">Cell wall</keyword>
<keyword evidence="6" id="KW-1133">Transmembrane helix</keyword>
<proteinExistence type="predicted"/>
<dbReference type="RefSeq" id="WP_131899994.1">
    <property type="nucleotide sequence ID" value="NZ_SMKZ01000051.1"/>
</dbReference>
<dbReference type="Proteomes" id="UP000294739">
    <property type="component" value="Unassembled WGS sequence"/>
</dbReference>
<dbReference type="SUPFAM" id="SSF49319">
    <property type="entry name" value="Actinoxanthin-like"/>
    <property type="match status" value="1"/>
</dbReference>
<evidence type="ECO:0000256" key="1">
    <source>
        <dbReference type="ARBA" id="ARBA00022512"/>
    </source>
</evidence>
<keyword evidence="2" id="KW-0964">Secreted</keyword>
<keyword evidence="3" id="KW-0732">Signal</keyword>
<feature type="domain" description="Gram-positive cocci surface proteins LPxTG" evidence="7">
    <location>
        <begin position="148"/>
        <end position="181"/>
    </location>
</feature>
<accession>A0A4R5CJD3</accession>